<evidence type="ECO:0000313" key="2">
    <source>
        <dbReference type="Proteomes" id="UP000464657"/>
    </source>
</evidence>
<dbReference type="EMBL" id="CP019288">
    <property type="protein sequence ID" value="QHI39120.1"/>
    <property type="molecule type" value="Genomic_DNA"/>
</dbReference>
<keyword evidence="2" id="KW-1185">Reference proteome</keyword>
<dbReference type="OrthoDB" id="9905358at2"/>
<accession>A0A7L4ZRM0</accession>
<name>A0A7L4ZRM0_9FLAO</name>
<reference evidence="1 2" key="1">
    <citation type="journal article" date="2013" name="Int. J. Syst. Evol. Microbiol.">
        <title>Kordia antarctica sp. nov., isolated from Antarctic seawater.</title>
        <authorList>
            <person name="Baek K."/>
            <person name="Choi A."/>
            <person name="Kang I."/>
            <person name="Lee K."/>
            <person name="Cho J.C."/>
        </authorList>
    </citation>
    <scope>NUCLEOTIDE SEQUENCE [LARGE SCALE GENOMIC DNA]</scope>
    <source>
        <strain evidence="1 2">IMCC3317</strain>
    </source>
</reference>
<dbReference type="RefSeq" id="WP_160131625.1">
    <property type="nucleotide sequence ID" value="NZ_CP019288.1"/>
</dbReference>
<dbReference type="AlphaFoldDB" id="A0A7L4ZRM0"/>
<evidence type="ECO:0000313" key="1">
    <source>
        <dbReference type="EMBL" id="QHI39120.1"/>
    </source>
</evidence>
<organism evidence="1 2">
    <name type="scientific">Kordia antarctica</name>
    <dbReference type="NCBI Taxonomy" id="1218801"/>
    <lineage>
        <taxon>Bacteria</taxon>
        <taxon>Pseudomonadati</taxon>
        <taxon>Bacteroidota</taxon>
        <taxon>Flavobacteriia</taxon>
        <taxon>Flavobacteriales</taxon>
        <taxon>Flavobacteriaceae</taxon>
        <taxon>Kordia</taxon>
    </lineage>
</organism>
<dbReference type="Proteomes" id="UP000464657">
    <property type="component" value="Chromosome"/>
</dbReference>
<dbReference type="KEGG" id="kan:IMCC3317_45210"/>
<protein>
    <submittedName>
        <fullName evidence="1">Uncharacterized protein</fullName>
    </submittedName>
</protein>
<gene>
    <name evidence="1" type="ORF">IMCC3317_45210</name>
</gene>
<sequence>MKKVTIDFEDYLSPEMIKAIATMYKDGFKESDVISFSEVDIEMEDRVKFNLNDIIFLVKKSTIKDVLEGKYEEDFMTPPKTDDVSCEGDYCE</sequence>
<proteinExistence type="predicted"/>